<dbReference type="PANTHER" id="PTHR34796">
    <property type="entry name" value="EXPRESSED PROTEIN"/>
    <property type="match status" value="1"/>
</dbReference>
<dbReference type="Gene3D" id="1.10.3450.10">
    <property type="entry name" value="TTHA0068-like"/>
    <property type="match status" value="1"/>
</dbReference>
<dbReference type="EMBL" id="JAEMHL010000008">
    <property type="protein sequence ID" value="MBJ6751555.1"/>
    <property type="molecule type" value="Genomic_DNA"/>
</dbReference>
<organism evidence="1 2">
    <name type="scientific">Geomonas anaerohicana</name>
    <dbReference type="NCBI Taxonomy" id="2798583"/>
    <lineage>
        <taxon>Bacteria</taxon>
        <taxon>Pseudomonadati</taxon>
        <taxon>Thermodesulfobacteriota</taxon>
        <taxon>Desulfuromonadia</taxon>
        <taxon>Geobacterales</taxon>
        <taxon>Geobacteraceae</taxon>
        <taxon>Geomonas</taxon>
    </lineage>
</organism>
<comment type="caution">
    <text evidence="1">The sequence shown here is derived from an EMBL/GenBank/DDBJ whole genome shotgun (WGS) entry which is preliminary data.</text>
</comment>
<proteinExistence type="predicted"/>
<evidence type="ECO:0000313" key="2">
    <source>
        <dbReference type="Proteomes" id="UP000614714"/>
    </source>
</evidence>
<reference evidence="1 2" key="1">
    <citation type="submission" date="2020-12" db="EMBL/GenBank/DDBJ databases">
        <title>Geomonas sp. Red421, isolated from paddy soil.</title>
        <authorList>
            <person name="Xu Z."/>
            <person name="Zhang Z."/>
            <person name="Masuda Y."/>
            <person name="Itoh H."/>
            <person name="Senoo K."/>
        </authorList>
    </citation>
    <scope>NUCLEOTIDE SEQUENCE [LARGE SCALE GENOMIC DNA]</scope>
    <source>
        <strain evidence="1 2">Red421</strain>
    </source>
</reference>
<dbReference type="InterPro" id="IPR005500">
    <property type="entry name" value="DUF309"/>
</dbReference>
<dbReference type="PANTHER" id="PTHR34796:SF1">
    <property type="entry name" value="EXPRESSED PROTEIN"/>
    <property type="match status" value="1"/>
</dbReference>
<dbReference type="Pfam" id="PF03745">
    <property type="entry name" value="DUF309"/>
    <property type="match status" value="1"/>
</dbReference>
<dbReference type="Proteomes" id="UP000614714">
    <property type="component" value="Unassembled WGS sequence"/>
</dbReference>
<protein>
    <submittedName>
        <fullName evidence="1">DUF309 domain-containing protein</fullName>
    </submittedName>
</protein>
<keyword evidence="2" id="KW-1185">Reference proteome</keyword>
<accession>A0ABS0YGX2</accession>
<dbReference type="SUPFAM" id="SSF140663">
    <property type="entry name" value="TTHA0068-like"/>
    <property type="match status" value="1"/>
</dbReference>
<evidence type="ECO:0000313" key="1">
    <source>
        <dbReference type="EMBL" id="MBJ6751555.1"/>
    </source>
</evidence>
<dbReference type="InterPro" id="IPR023203">
    <property type="entry name" value="TTHA0068_sf"/>
</dbReference>
<sequence>MPDAGPCREAPPEELHQAIEEFNLREWFACHETLEELWVGAQGELRDFYQGVLQVAVALYHWRNGNFKGAEGLLQRGPDLLRRVPDTCLGVDVARLVAEAGGLREALLSLGEERMADVDQALIPKLHRLQP</sequence>
<name>A0ABS0YGX2_9BACT</name>
<gene>
    <name evidence="1" type="ORF">JFN91_15175</name>
</gene>